<dbReference type="Gene3D" id="1.10.132.130">
    <property type="match status" value="1"/>
</dbReference>
<organism evidence="2 3">
    <name type="scientific">Ridgeia piscesae</name>
    <name type="common">Tubeworm</name>
    <dbReference type="NCBI Taxonomy" id="27915"/>
    <lineage>
        <taxon>Eukaryota</taxon>
        <taxon>Metazoa</taxon>
        <taxon>Spiralia</taxon>
        <taxon>Lophotrochozoa</taxon>
        <taxon>Annelida</taxon>
        <taxon>Polychaeta</taxon>
        <taxon>Sedentaria</taxon>
        <taxon>Canalipalpata</taxon>
        <taxon>Sabellida</taxon>
        <taxon>Siboglinidae</taxon>
        <taxon>Ridgeia</taxon>
    </lineage>
</organism>
<evidence type="ECO:0000313" key="2">
    <source>
        <dbReference type="EMBL" id="KAK2161722.1"/>
    </source>
</evidence>
<dbReference type="PRINTS" id="PR00776">
    <property type="entry name" value="HEMOGLOBNASE"/>
</dbReference>
<dbReference type="InterPro" id="IPR013320">
    <property type="entry name" value="ConA-like_dom_sf"/>
</dbReference>
<name>A0AAD9N966_RIDPI</name>
<gene>
    <name evidence="2" type="ORF">NP493_1562g00030</name>
</gene>
<keyword evidence="3" id="KW-1185">Reference proteome</keyword>
<dbReference type="Proteomes" id="UP001209878">
    <property type="component" value="Unassembled WGS sequence"/>
</dbReference>
<evidence type="ECO:0000256" key="1">
    <source>
        <dbReference type="ARBA" id="ARBA00009941"/>
    </source>
</evidence>
<dbReference type="Pfam" id="PF01650">
    <property type="entry name" value="Peptidase_C13"/>
    <property type="match status" value="2"/>
</dbReference>
<dbReference type="PANTHER" id="PTHR12000:SF42">
    <property type="entry name" value="LEGUMAIN"/>
    <property type="match status" value="1"/>
</dbReference>
<comment type="caution">
    <text evidence="2">The sequence shown here is derived from an EMBL/GenBank/DDBJ whole genome shotgun (WGS) entry which is preliminary data.</text>
</comment>
<dbReference type="InterPro" id="IPR001096">
    <property type="entry name" value="Peptidase_C13"/>
</dbReference>
<dbReference type="InterPro" id="IPR046427">
    <property type="entry name" value="Legumain_prodom_sf"/>
</dbReference>
<sequence>MNSHNQQGVRTGATGVDTQQTCGLDGNCGLSRKPLKIGIPLFEHNRIVDVSVSVWFKRGGGPGCWPMLSSRGNPRSGTIQIDSLDDTHLMVTVGHCSGMKYQETFLTDSQSSDWRHLVITVHDGRPGDREWVKVYLDGNKCSQCLQPPVYNGLNDNFKNNDCDNNWAFIVAGSRGYGNYRHQADACHAYRVLIDHGFPPARIILMMYDDIAQHNRGSNDNIFVYYTNHGGPAILGFPTGPSLTAVSLNNAILQMYNNNKYRRMVFYVDSCNSGSMFRIFLPSNLSVYATTSTAPTEESRAVHYSNHLAAYLGDEYSSIANHPVATFQAWTDCDDGERNYRFTRPTLNGPCYGSGLCRRILYARREISRINCYLSAVERFNQKCFSVNQRGSVTGEATGTYPCRAWSFGRGGVAFIAKLLQDLPRHKGHHNQFAMLKLQILVNMCEEGLSKSFILRSIDAVCPPNMDRSPFVDMAD</sequence>
<dbReference type="GO" id="GO:0005773">
    <property type="term" value="C:vacuole"/>
    <property type="evidence" value="ECO:0007669"/>
    <property type="project" value="GOC"/>
</dbReference>
<protein>
    <submittedName>
        <fullName evidence="2">Uncharacterized protein</fullName>
    </submittedName>
</protein>
<dbReference type="EMBL" id="JAODUO010001563">
    <property type="protein sequence ID" value="KAK2161722.1"/>
    <property type="molecule type" value="Genomic_DNA"/>
</dbReference>
<dbReference type="PANTHER" id="PTHR12000">
    <property type="entry name" value="HEMOGLOBINASE FAMILY MEMBER"/>
    <property type="match status" value="1"/>
</dbReference>
<accession>A0AAD9N966</accession>
<dbReference type="AlphaFoldDB" id="A0AAD9N966"/>
<dbReference type="GO" id="GO:0051603">
    <property type="term" value="P:proteolysis involved in protein catabolic process"/>
    <property type="evidence" value="ECO:0007669"/>
    <property type="project" value="TreeGrafter"/>
</dbReference>
<proteinExistence type="inferred from homology"/>
<dbReference type="GO" id="GO:0006624">
    <property type="term" value="P:vacuolar protein processing"/>
    <property type="evidence" value="ECO:0007669"/>
    <property type="project" value="TreeGrafter"/>
</dbReference>
<dbReference type="SUPFAM" id="SSF49899">
    <property type="entry name" value="Concanavalin A-like lectins/glucanases"/>
    <property type="match status" value="1"/>
</dbReference>
<reference evidence="2" key="1">
    <citation type="journal article" date="2023" name="Mol. Biol. Evol.">
        <title>Third-Generation Sequencing Reveals the Adaptive Role of the Epigenome in Three Deep-Sea Polychaetes.</title>
        <authorList>
            <person name="Perez M."/>
            <person name="Aroh O."/>
            <person name="Sun Y."/>
            <person name="Lan Y."/>
            <person name="Juniper S.K."/>
            <person name="Young C.R."/>
            <person name="Angers B."/>
            <person name="Qian P.Y."/>
        </authorList>
    </citation>
    <scope>NUCLEOTIDE SEQUENCE</scope>
    <source>
        <strain evidence="2">R07B-5</strain>
    </source>
</reference>
<dbReference type="Gene3D" id="3.40.50.1460">
    <property type="match status" value="2"/>
</dbReference>
<evidence type="ECO:0000313" key="3">
    <source>
        <dbReference type="Proteomes" id="UP001209878"/>
    </source>
</evidence>
<comment type="similarity">
    <text evidence="1">Belongs to the peptidase C13 family.</text>
</comment>
<dbReference type="GO" id="GO:0004197">
    <property type="term" value="F:cysteine-type endopeptidase activity"/>
    <property type="evidence" value="ECO:0007669"/>
    <property type="project" value="TreeGrafter"/>
</dbReference>